<feature type="transmembrane region" description="Helical" evidence="12">
    <location>
        <begin position="256"/>
        <end position="272"/>
    </location>
</feature>
<keyword evidence="4" id="KW-0050">Antiport</keyword>
<evidence type="ECO:0000259" key="13">
    <source>
        <dbReference type="Pfam" id="PF00999"/>
    </source>
</evidence>
<feature type="transmembrane region" description="Helical" evidence="12">
    <location>
        <begin position="29"/>
        <end position="48"/>
    </location>
</feature>
<keyword evidence="3" id="KW-0813">Transport</keyword>
<evidence type="ECO:0000256" key="8">
    <source>
        <dbReference type="ARBA" id="ARBA00023053"/>
    </source>
</evidence>
<reference evidence="14 15" key="1">
    <citation type="submission" date="2018-06" db="EMBL/GenBank/DDBJ databases">
        <authorList>
            <consortium name="Pathogen Informatics"/>
            <person name="Doyle S."/>
        </authorList>
    </citation>
    <scope>NUCLEOTIDE SEQUENCE [LARGE SCALE GENOMIC DNA]</scope>
    <source>
        <strain evidence="14 15">NCTC13456</strain>
    </source>
</reference>
<feature type="transmembrane region" description="Helical" evidence="12">
    <location>
        <begin position="172"/>
        <end position="189"/>
    </location>
</feature>
<evidence type="ECO:0000256" key="3">
    <source>
        <dbReference type="ARBA" id="ARBA00022448"/>
    </source>
</evidence>
<evidence type="ECO:0000256" key="9">
    <source>
        <dbReference type="ARBA" id="ARBA00023065"/>
    </source>
</evidence>
<feature type="transmembrane region" description="Helical" evidence="12">
    <location>
        <begin position="6"/>
        <end position="22"/>
    </location>
</feature>
<keyword evidence="11" id="KW-0739">Sodium transport</keyword>
<sequence length="432" mass="47704">MELYYSFSVLIVLAALFSYANLRFLKLPGTIGIMIIAMLVSIAIRLLGDSYFPDATKDMFQLFNSLDFNEILMGAMLNFLLFAGAMHVNILDLKNLRWTIATYATISVVLSAFIISVILYYIAPYFGIQIPYIYCLLFGTLISPTDPIVVLGILKQAKVPKIIETKITGESLFNDGVAVVMFAVVLQIATNPSFDADFASVSKLFLMEAGGGILLGLLLGFTASRSMKKIDDYKVSALITLSIVMGGFLIAKELHVSSPLAMVIAGLIIGNYGKKFAMSKTTQDYLNKFWELIDEIMNAILFLFIGFELLLIEDLMDQILLGIVTIFIVLLSRTLSIVIPARTILRKNTFSKGSLIVLVWGGIRGGVSIALVLSMPNSEWKDLLLEITYIVVLFSIVIQGLTVGKVANRVLKDESDEANKEEIEDYLNSSKL</sequence>
<dbReference type="InterPro" id="IPR006153">
    <property type="entry name" value="Cation/H_exchanger_TM"/>
</dbReference>
<dbReference type="GO" id="GO:0005886">
    <property type="term" value="C:plasma membrane"/>
    <property type="evidence" value="ECO:0007669"/>
    <property type="project" value="UniProtKB-SubCell"/>
</dbReference>
<evidence type="ECO:0000256" key="5">
    <source>
        <dbReference type="ARBA" id="ARBA00022475"/>
    </source>
</evidence>
<proteinExistence type="inferred from homology"/>
<dbReference type="STRING" id="343874.GCA_000805695_02710"/>
<feature type="transmembrane region" description="Helical" evidence="12">
    <location>
        <begin position="387"/>
        <end position="407"/>
    </location>
</feature>
<feature type="transmembrane region" description="Helical" evidence="12">
    <location>
        <begin position="292"/>
        <end position="312"/>
    </location>
</feature>
<feature type="transmembrane region" description="Helical" evidence="12">
    <location>
        <begin position="353"/>
        <end position="375"/>
    </location>
</feature>
<dbReference type="Gene3D" id="6.10.140.1330">
    <property type="match status" value="1"/>
</dbReference>
<evidence type="ECO:0000256" key="12">
    <source>
        <dbReference type="SAM" id="Phobius"/>
    </source>
</evidence>
<evidence type="ECO:0000256" key="1">
    <source>
        <dbReference type="ARBA" id="ARBA00004651"/>
    </source>
</evidence>
<comment type="subcellular location">
    <subcellularLocation>
        <location evidence="1">Cell membrane</location>
        <topology evidence="1">Multi-pass membrane protein</topology>
    </subcellularLocation>
</comment>
<keyword evidence="10 12" id="KW-0472">Membrane</keyword>
<evidence type="ECO:0000256" key="7">
    <source>
        <dbReference type="ARBA" id="ARBA00022989"/>
    </source>
</evidence>
<dbReference type="GO" id="GO:0098719">
    <property type="term" value="P:sodium ion import across plasma membrane"/>
    <property type="evidence" value="ECO:0007669"/>
    <property type="project" value="TreeGrafter"/>
</dbReference>
<evidence type="ECO:0000256" key="11">
    <source>
        <dbReference type="ARBA" id="ARBA00023201"/>
    </source>
</evidence>
<accession>A0A376G4Z0</accession>
<comment type="similarity">
    <text evidence="2">Belongs to the monovalent cation:proton antiporter 1 (CPA1) transporter (TC 2.A.36) family.</text>
</comment>
<feature type="transmembrane region" description="Helical" evidence="12">
    <location>
        <begin position="68"/>
        <end position="88"/>
    </location>
</feature>
<dbReference type="EMBL" id="UFXS01000001">
    <property type="protein sequence ID" value="STD54463.1"/>
    <property type="molecule type" value="Genomic_DNA"/>
</dbReference>
<evidence type="ECO:0000256" key="6">
    <source>
        <dbReference type="ARBA" id="ARBA00022692"/>
    </source>
</evidence>
<organism evidence="14 15">
    <name type="scientific">Empedobacter falsenii</name>
    <dbReference type="NCBI Taxonomy" id="343874"/>
    <lineage>
        <taxon>Bacteria</taxon>
        <taxon>Pseudomonadati</taxon>
        <taxon>Bacteroidota</taxon>
        <taxon>Flavobacteriia</taxon>
        <taxon>Flavobacteriales</taxon>
        <taxon>Weeksellaceae</taxon>
        <taxon>Empedobacter</taxon>
    </lineage>
</organism>
<dbReference type="Proteomes" id="UP000254737">
    <property type="component" value="Unassembled WGS sequence"/>
</dbReference>
<keyword evidence="6 12" id="KW-0812">Transmembrane</keyword>
<evidence type="ECO:0000256" key="10">
    <source>
        <dbReference type="ARBA" id="ARBA00023136"/>
    </source>
</evidence>
<feature type="transmembrane region" description="Helical" evidence="12">
    <location>
        <begin position="233"/>
        <end position="250"/>
    </location>
</feature>
<feature type="transmembrane region" description="Helical" evidence="12">
    <location>
        <begin position="129"/>
        <end position="151"/>
    </location>
</feature>
<name>A0A376G4Z0_9FLAO</name>
<dbReference type="PANTHER" id="PTHR10110:SF195">
    <property type="entry name" value="NA(+)_H(+) ANTIPORTER NHAS2"/>
    <property type="match status" value="1"/>
</dbReference>
<feature type="domain" description="Cation/H+ exchanger transmembrane" evidence="13">
    <location>
        <begin position="13"/>
        <end position="406"/>
    </location>
</feature>
<evidence type="ECO:0000256" key="4">
    <source>
        <dbReference type="ARBA" id="ARBA00022449"/>
    </source>
</evidence>
<feature type="transmembrane region" description="Helical" evidence="12">
    <location>
        <begin position="318"/>
        <end position="341"/>
    </location>
</feature>
<evidence type="ECO:0000256" key="2">
    <source>
        <dbReference type="ARBA" id="ARBA00007367"/>
    </source>
</evidence>
<dbReference type="RefSeq" id="WP_114999125.1">
    <property type="nucleotide sequence ID" value="NZ_UFXS01000001.1"/>
</dbReference>
<dbReference type="InterPro" id="IPR018422">
    <property type="entry name" value="Cation/H_exchanger_CPA1"/>
</dbReference>
<keyword evidence="7 12" id="KW-1133">Transmembrane helix</keyword>
<keyword evidence="9" id="KW-0406">Ion transport</keyword>
<dbReference type="GO" id="GO:0015386">
    <property type="term" value="F:potassium:proton antiporter activity"/>
    <property type="evidence" value="ECO:0007669"/>
    <property type="project" value="TreeGrafter"/>
</dbReference>
<keyword evidence="5" id="KW-1003">Cell membrane</keyword>
<gene>
    <name evidence="14" type="primary">nhaK_1</name>
    <name evidence="14" type="ORF">NCTC13456_01027</name>
</gene>
<dbReference type="AlphaFoldDB" id="A0A376G4Z0"/>
<dbReference type="GO" id="GO:0015385">
    <property type="term" value="F:sodium:proton antiporter activity"/>
    <property type="evidence" value="ECO:0007669"/>
    <property type="project" value="InterPro"/>
</dbReference>
<feature type="transmembrane region" description="Helical" evidence="12">
    <location>
        <begin position="100"/>
        <end position="123"/>
    </location>
</feature>
<dbReference type="PANTHER" id="PTHR10110">
    <property type="entry name" value="SODIUM/HYDROGEN EXCHANGER"/>
    <property type="match status" value="1"/>
</dbReference>
<keyword evidence="8" id="KW-0915">Sodium</keyword>
<protein>
    <submittedName>
        <fullName evidence="14">Sodium, potassium, lithium and rubidium/H(+) antiporter</fullName>
    </submittedName>
</protein>
<evidence type="ECO:0000313" key="15">
    <source>
        <dbReference type="Proteomes" id="UP000254737"/>
    </source>
</evidence>
<feature type="transmembrane region" description="Helical" evidence="12">
    <location>
        <begin position="201"/>
        <end position="221"/>
    </location>
</feature>
<dbReference type="Pfam" id="PF00999">
    <property type="entry name" value="Na_H_Exchanger"/>
    <property type="match status" value="1"/>
</dbReference>
<dbReference type="GO" id="GO:0051453">
    <property type="term" value="P:regulation of intracellular pH"/>
    <property type="evidence" value="ECO:0007669"/>
    <property type="project" value="TreeGrafter"/>
</dbReference>
<evidence type="ECO:0000313" key="14">
    <source>
        <dbReference type="EMBL" id="STD54463.1"/>
    </source>
</evidence>